<keyword evidence="3" id="KW-0520">NAD</keyword>
<dbReference type="Proteomes" id="UP001060325">
    <property type="component" value="Chromosome"/>
</dbReference>
<dbReference type="PANTHER" id="PTHR24321:SF8">
    <property type="entry name" value="ESTRADIOL 17-BETA-DEHYDROGENASE 8-RELATED"/>
    <property type="match status" value="1"/>
</dbReference>
<sequence>MGRVQGEVAFVTGGARGMGASHVRKLVAEGAHVLFTDILADEGEALAAELGDAVVFLKHDVTKLEDWEDAVKIAEEKFGPITILVNNAGIALTHTIDELSEADYRKVIDINQVGVFLGMKSVIPSMRKAGHGSIINISSISGILGLGGAAYVASKFAVRGMTKAIALEVAADGIRVNSIHPGLIETPMIMQPGVEEVVRQMAETVPLKRIGKPGDVSNLVLFLASDESSYFTGAEFVIDGGVIVQ</sequence>
<feature type="domain" description="Ketoreductase" evidence="4">
    <location>
        <begin position="7"/>
        <end position="177"/>
    </location>
</feature>
<dbReference type="Gene3D" id="3.40.50.720">
    <property type="entry name" value="NAD(P)-binding Rossmann-like Domain"/>
    <property type="match status" value="1"/>
</dbReference>
<evidence type="ECO:0000256" key="2">
    <source>
        <dbReference type="ARBA" id="ARBA00023002"/>
    </source>
</evidence>
<evidence type="ECO:0000256" key="1">
    <source>
        <dbReference type="ARBA" id="ARBA00006484"/>
    </source>
</evidence>
<dbReference type="InterPro" id="IPR057326">
    <property type="entry name" value="KR_dom"/>
</dbReference>
<comment type="similarity">
    <text evidence="1">Belongs to the short-chain dehydrogenases/reductases (SDR) family.</text>
</comment>
<accession>A0ABY5FMG9</accession>
<dbReference type="PRINTS" id="PR00081">
    <property type="entry name" value="GDHRDH"/>
</dbReference>
<evidence type="ECO:0000313" key="5">
    <source>
        <dbReference type="EMBL" id="UTT42761.1"/>
    </source>
</evidence>
<dbReference type="InterPro" id="IPR020904">
    <property type="entry name" value="Sc_DH/Rdtase_CS"/>
</dbReference>
<reference evidence="5" key="1">
    <citation type="submission" date="2022-07" db="EMBL/GenBank/DDBJ databases">
        <title>Complete genome of CX2.</title>
        <authorList>
            <person name="Cao G."/>
        </authorList>
    </citation>
    <scope>NUCLEOTIDE SEQUENCE</scope>
    <source>
        <strain evidence="5">CX2</strain>
    </source>
</reference>
<dbReference type="EC" id="1.1.1.47" evidence="5"/>
<dbReference type="RefSeq" id="WP_255177284.1">
    <property type="nucleotide sequence ID" value="NZ_CP101462.1"/>
</dbReference>
<dbReference type="NCBIfam" id="NF005559">
    <property type="entry name" value="PRK07231.1"/>
    <property type="match status" value="1"/>
</dbReference>
<dbReference type="InterPro" id="IPR002347">
    <property type="entry name" value="SDR_fam"/>
</dbReference>
<dbReference type="PROSITE" id="PS00061">
    <property type="entry name" value="ADH_SHORT"/>
    <property type="match status" value="1"/>
</dbReference>
<protein>
    <submittedName>
        <fullName evidence="5">Glucose 1-dehydrogenase</fullName>
        <ecNumber evidence="5">1.1.1.47</ecNumber>
    </submittedName>
</protein>
<proteinExistence type="inferred from homology"/>
<dbReference type="Pfam" id="PF13561">
    <property type="entry name" value="adh_short_C2"/>
    <property type="match status" value="1"/>
</dbReference>
<evidence type="ECO:0000256" key="3">
    <source>
        <dbReference type="ARBA" id="ARBA00023027"/>
    </source>
</evidence>
<gene>
    <name evidence="5" type="ORF">NMQ00_14780</name>
</gene>
<keyword evidence="2 5" id="KW-0560">Oxidoreductase</keyword>
<evidence type="ECO:0000313" key="6">
    <source>
        <dbReference type="Proteomes" id="UP001060325"/>
    </source>
</evidence>
<dbReference type="GO" id="GO:0047936">
    <property type="term" value="F:glucose 1-dehydrogenase [NAD(P)+] activity"/>
    <property type="evidence" value="ECO:0007669"/>
    <property type="project" value="UniProtKB-EC"/>
</dbReference>
<dbReference type="SUPFAM" id="SSF51735">
    <property type="entry name" value="NAD(P)-binding Rossmann-fold domains"/>
    <property type="match status" value="1"/>
</dbReference>
<dbReference type="SMART" id="SM00822">
    <property type="entry name" value="PKS_KR"/>
    <property type="match status" value="1"/>
</dbReference>
<dbReference type="InterPro" id="IPR036291">
    <property type="entry name" value="NAD(P)-bd_dom_sf"/>
</dbReference>
<name>A0ABY5FMG9_9BACL</name>
<dbReference type="PANTHER" id="PTHR24321">
    <property type="entry name" value="DEHYDROGENASES, SHORT CHAIN"/>
    <property type="match status" value="1"/>
</dbReference>
<keyword evidence="6" id="KW-1185">Reference proteome</keyword>
<evidence type="ECO:0000259" key="4">
    <source>
        <dbReference type="SMART" id="SM00822"/>
    </source>
</evidence>
<organism evidence="5 6">
    <name type="scientific">Exiguobacterium aurantiacum</name>
    <dbReference type="NCBI Taxonomy" id="33987"/>
    <lineage>
        <taxon>Bacteria</taxon>
        <taxon>Bacillati</taxon>
        <taxon>Bacillota</taxon>
        <taxon>Bacilli</taxon>
        <taxon>Bacillales</taxon>
        <taxon>Bacillales Family XII. Incertae Sedis</taxon>
        <taxon>Exiguobacterium</taxon>
    </lineage>
</organism>
<dbReference type="PRINTS" id="PR00080">
    <property type="entry name" value="SDRFAMILY"/>
</dbReference>
<dbReference type="EMBL" id="CP101462">
    <property type="protein sequence ID" value="UTT42761.1"/>
    <property type="molecule type" value="Genomic_DNA"/>
</dbReference>